<dbReference type="EMBL" id="JARBHB010000003">
    <property type="protein sequence ID" value="KAJ8889666.1"/>
    <property type="molecule type" value="Genomic_DNA"/>
</dbReference>
<keyword evidence="1" id="KW-0472">Membrane</keyword>
<evidence type="ECO:0000313" key="2">
    <source>
        <dbReference type="EMBL" id="KAJ8889666.1"/>
    </source>
</evidence>
<comment type="caution">
    <text evidence="2">The sequence shown here is derived from an EMBL/GenBank/DDBJ whole genome shotgun (WGS) entry which is preliminary data.</text>
</comment>
<reference evidence="2 3" key="1">
    <citation type="submission" date="2023-02" db="EMBL/GenBank/DDBJ databases">
        <title>LHISI_Scaffold_Assembly.</title>
        <authorList>
            <person name="Stuart O.P."/>
            <person name="Cleave R."/>
            <person name="Magrath M.J.L."/>
            <person name="Mikheyev A.S."/>
        </authorList>
    </citation>
    <scope>NUCLEOTIDE SEQUENCE [LARGE SCALE GENOMIC DNA]</scope>
    <source>
        <strain evidence="2">Daus_M_001</strain>
        <tissue evidence="2">Leg muscle</tissue>
    </source>
</reference>
<proteinExistence type="predicted"/>
<evidence type="ECO:0000313" key="3">
    <source>
        <dbReference type="Proteomes" id="UP001159363"/>
    </source>
</evidence>
<evidence type="ECO:0000256" key="1">
    <source>
        <dbReference type="SAM" id="Phobius"/>
    </source>
</evidence>
<feature type="transmembrane region" description="Helical" evidence="1">
    <location>
        <begin position="1032"/>
        <end position="1053"/>
    </location>
</feature>
<accession>A0ABQ9HZ56</accession>
<keyword evidence="1" id="KW-1133">Transmembrane helix</keyword>
<sequence>MYQTESSPYLVKHSPQKFSKMSHKMILSVLNQVGNNKQITFDQLLAQVVHVRPHDCQKQKAGSGSLVGNLRATLVFPDISQQFIKKWLACGLLMGNSCFPRHQPTVHQEVARLWFTYGHFLVCQTSANSIAMSRAPSSRTECSIQTLPKPDVHGMGLLLDVSLIYLCQTYSHMPKQLLHGNTNFLVLFCMNDLNLHHAYFNHVNTDLNSSSFKSMCSCCNCEPHGLLIIAKNVPPLKDRYRHRFYRFIIAYQLTMCYTVSKIVLVGNGSSIFEMPPMLSFSADFATTGRTADRFYKHRGSSSLTNVQHFSARYLGAEAIQCRRANSQKVTTVLQTLNADVHKLSAIGEKLATVESRLYYTSVLTTKMVMRLVKLIEMVAVITDFASGDALNANKLTPTAVRWMCASRSNFKAGLTCNRTMLLLNLSALSGILTTVEQKVDVLDMSPNLAVLSDKLLTVVPKHDIVGSETVDNKIITTCLRSWTDTLLLLRGVYESLISLNIVADFLAAHVDPLGVRLETMEEAVCHTIMRHLTDMDADDDKWTHCKHIRDTVIQRIGKLEEVLKKLIATYLEGNNATSSANKDEAHTKFVSWLEYFCWDDINELVATINLLIATRQAENTSYTNEVVNLFEELYKAGSIQGFGEHTLCQSVKRVPEVGWGWACWPSCRRARMKRSGRFFSQVSWWRFQEMTPGPPEENLSIGAVHRESKMAGIEVASKSVMLKLSLESNCGWEHPENTPALECQSRMFTSKIATGNFPVFWTKMRNISRVMRANMAAAAPWLLSRMLGGAKQIFGYSYIRTGMAESTGVIDNLVRHLNDRPSQQTQFRACVSQRTKMLRLPDQINACKTESSPLIENILLPPEKGLRHTQSFSDYNNLLIIFCILFPVSFVSFTCFLHRALFIQPLHLLAFSRELLLLGDAEDAEVTNPGLRQEYLLLAVIRPAFAAVSEKLSRGELLLQSRDDTTPGYCATRPAQRAAGTCRRHEPSRADPTRPDLAKEKVGGHKRSICPPCHLAKATTYAAAVWYFRFPFLFFDDFPVLVFVAYFASNFLLARDLTCYCANCAAATCIFITAALHCTTITGCTSGPTKVPLPGDKQGDKQLPQVQYTIATMFEGGPGLRPGLSYFDFPWFPEITSGECRDNSLLKAIHHKARTFEVNIEKVTAPERIYFNGRTEEHASSEVSNDVWKLVPHLKPTASRTDDPRREGKRAVDDVSRFRHFPTLGYVTLTTLHIPCDCSNQLRLKQLYSLYARLQKRNNPVCMEIRVVRVYVAREPLPNQSKNAVDGRRYRSANSGLQKQTAIMEPETKTTIKNLKEDAWGEIGSAMCRPIEECRNKIVCLLSSYRREKSKESKTKGTGKEIASRMCRCLQQNVLPVEGANTVRHIPVNFKCLGYILPSKGSWEAEKCTMLHKINRHFINTRQLLKVSMKTEKSYRIQCNPKPSPFPSKQSAEGEKNLIKNDKVTSFFTVVTAKVKGYSPDTRKVVEHAVFDILMKADTGYYERRAVDLVKPRRALQLYNLKTRWLQDPYNLHHNIRRIQPQYILEICRRHSREIFVLLTNGLRSHVELQFRASEFFSAPPTYVFRSKVRILFIGTYSVHSSAGMHYLPLDAPSSGIIHHDSYMQKSGSDSAGNRAQFSQVGDVSQQHCMKRRILKLDVGLESIRALVCDAAIEATVLASRIPGTRWLFTHVHTTVYTLGTMMAAFHSTVHLPPLFANPPGLQQLL</sequence>
<gene>
    <name evidence="2" type="ORF">PR048_009167</name>
</gene>
<organism evidence="2 3">
    <name type="scientific">Dryococelus australis</name>
    <dbReference type="NCBI Taxonomy" id="614101"/>
    <lineage>
        <taxon>Eukaryota</taxon>
        <taxon>Metazoa</taxon>
        <taxon>Ecdysozoa</taxon>
        <taxon>Arthropoda</taxon>
        <taxon>Hexapoda</taxon>
        <taxon>Insecta</taxon>
        <taxon>Pterygota</taxon>
        <taxon>Neoptera</taxon>
        <taxon>Polyneoptera</taxon>
        <taxon>Phasmatodea</taxon>
        <taxon>Verophasmatodea</taxon>
        <taxon>Anareolatae</taxon>
        <taxon>Phasmatidae</taxon>
        <taxon>Eurycanthinae</taxon>
        <taxon>Dryococelus</taxon>
    </lineage>
</organism>
<name>A0ABQ9HZ56_9NEOP</name>
<dbReference type="Proteomes" id="UP001159363">
    <property type="component" value="Chromosome 3"/>
</dbReference>
<keyword evidence="3" id="KW-1185">Reference proteome</keyword>
<protein>
    <submittedName>
        <fullName evidence="2">Uncharacterized protein</fullName>
    </submittedName>
</protein>
<feature type="transmembrane region" description="Helical" evidence="1">
    <location>
        <begin position="878"/>
        <end position="897"/>
    </location>
</feature>
<keyword evidence="1" id="KW-0812">Transmembrane</keyword>